<evidence type="ECO:0000313" key="11">
    <source>
        <dbReference type="EMBL" id="GFZ27546.1"/>
    </source>
</evidence>
<evidence type="ECO:0000256" key="10">
    <source>
        <dbReference type="SAM" id="MobiDB-lite"/>
    </source>
</evidence>
<dbReference type="Proteomes" id="UP000677218">
    <property type="component" value="Unassembled WGS sequence"/>
</dbReference>
<dbReference type="RefSeq" id="WP_212781229.1">
    <property type="nucleotide sequence ID" value="NZ_BMAY01000013.1"/>
</dbReference>
<dbReference type="GO" id="GO:0022625">
    <property type="term" value="C:cytosolic large ribosomal subunit"/>
    <property type="evidence" value="ECO:0007669"/>
    <property type="project" value="TreeGrafter"/>
</dbReference>
<dbReference type="PANTHER" id="PTHR11229:SF16">
    <property type="entry name" value="LARGE RIBOSOMAL SUBUNIT PROTEIN UL3C"/>
    <property type="match status" value="1"/>
</dbReference>
<dbReference type="Gene3D" id="3.30.160.810">
    <property type="match status" value="1"/>
</dbReference>
<dbReference type="InterPro" id="IPR019926">
    <property type="entry name" value="Ribosomal_uL3_CS"/>
</dbReference>
<proteinExistence type="inferred from homology"/>
<organism evidence="11 12">
    <name type="scientific">Lactobacillus corticis</name>
    <dbReference type="NCBI Taxonomy" id="2201249"/>
    <lineage>
        <taxon>Bacteria</taxon>
        <taxon>Bacillati</taxon>
        <taxon>Bacillota</taxon>
        <taxon>Bacilli</taxon>
        <taxon>Lactobacillales</taxon>
        <taxon>Lactobacillaceae</taxon>
        <taxon>Lactobacillus</taxon>
    </lineage>
</organism>
<dbReference type="GO" id="GO:0019843">
    <property type="term" value="F:rRNA binding"/>
    <property type="evidence" value="ECO:0007669"/>
    <property type="project" value="UniProtKB-UniRule"/>
</dbReference>
<dbReference type="EMBL" id="BMAY01000013">
    <property type="protein sequence ID" value="GFZ27546.1"/>
    <property type="molecule type" value="Genomic_DNA"/>
</dbReference>
<reference evidence="11" key="1">
    <citation type="submission" date="2020-08" db="EMBL/GenBank/DDBJ databases">
        <title>Taxonomic study for Lactobacillus species isolated from hardwood bark.</title>
        <authorList>
            <person name="Tohno M."/>
            <person name="Tanizawa Y."/>
        </authorList>
    </citation>
    <scope>NUCLEOTIDE SEQUENCE</scope>
    <source>
        <strain evidence="11">B40</strain>
    </source>
</reference>
<dbReference type="Pfam" id="PF00297">
    <property type="entry name" value="Ribosomal_L3"/>
    <property type="match status" value="1"/>
</dbReference>
<keyword evidence="2 7" id="KW-0699">rRNA-binding</keyword>
<dbReference type="InterPro" id="IPR019927">
    <property type="entry name" value="Ribosomal_uL3_bac/org-type"/>
</dbReference>
<evidence type="ECO:0000256" key="5">
    <source>
        <dbReference type="ARBA" id="ARBA00023274"/>
    </source>
</evidence>
<keyword evidence="4 7" id="KW-0689">Ribosomal protein</keyword>
<comment type="subunit">
    <text evidence="7 9">Part of the 50S ribosomal subunit. Forms a cluster with proteins L14 and L19.</text>
</comment>
<keyword evidence="5 7" id="KW-0687">Ribonucleoprotein</keyword>
<evidence type="ECO:0000256" key="3">
    <source>
        <dbReference type="ARBA" id="ARBA00022884"/>
    </source>
</evidence>
<dbReference type="SUPFAM" id="SSF50447">
    <property type="entry name" value="Translation proteins"/>
    <property type="match status" value="1"/>
</dbReference>
<keyword evidence="12" id="KW-1185">Reference proteome</keyword>
<evidence type="ECO:0000256" key="6">
    <source>
        <dbReference type="ARBA" id="ARBA00035243"/>
    </source>
</evidence>
<evidence type="ECO:0000256" key="2">
    <source>
        <dbReference type="ARBA" id="ARBA00022730"/>
    </source>
</evidence>
<evidence type="ECO:0000256" key="4">
    <source>
        <dbReference type="ARBA" id="ARBA00022980"/>
    </source>
</evidence>
<protein>
    <recommendedName>
        <fullName evidence="6 7">Large ribosomal subunit protein uL3</fullName>
    </recommendedName>
</protein>
<evidence type="ECO:0000256" key="7">
    <source>
        <dbReference type="HAMAP-Rule" id="MF_01325"/>
    </source>
</evidence>
<dbReference type="PROSITE" id="PS00474">
    <property type="entry name" value="RIBOSOMAL_L3"/>
    <property type="match status" value="1"/>
</dbReference>
<dbReference type="GO" id="GO:0003735">
    <property type="term" value="F:structural constituent of ribosome"/>
    <property type="evidence" value="ECO:0007669"/>
    <property type="project" value="UniProtKB-UniRule"/>
</dbReference>
<dbReference type="GO" id="GO:0006412">
    <property type="term" value="P:translation"/>
    <property type="evidence" value="ECO:0007669"/>
    <property type="project" value="UniProtKB-UniRule"/>
</dbReference>
<dbReference type="HAMAP" id="MF_01325_B">
    <property type="entry name" value="Ribosomal_uL3_B"/>
    <property type="match status" value="1"/>
</dbReference>
<feature type="region of interest" description="Disordered" evidence="10">
    <location>
        <begin position="122"/>
        <end position="155"/>
    </location>
</feature>
<evidence type="ECO:0000313" key="12">
    <source>
        <dbReference type="Proteomes" id="UP000677218"/>
    </source>
</evidence>
<comment type="similarity">
    <text evidence="1 7 8">Belongs to the universal ribosomal protein uL3 family.</text>
</comment>
<dbReference type="InterPro" id="IPR009000">
    <property type="entry name" value="Transl_B-barrel_sf"/>
</dbReference>
<dbReference type="PANTHER" id="PTHR11229">
    <property type="entry name" value="50S RIBOSOMAL PROTEIN L3"/>
    <property type="match status" value="1"/>
</dbReference>
<name>A0A916QL42_9LACO</name>
<accession>A0A916QL42</accession>
<comment type="function">
    <text evidence="7 9">One of the primary rRNA binding proteins, it binds directly near the 3'-end of the 23S rRNA, where it nucleates assembly of the 50S subunit.</text>
</comment>
<dbReference type="Gene3D" id="2.40.30.10">
    <property type="entry name" value="Translation factors"/>
    <property type="match status" value="1"/>
</dbReference>
<evidence type="ECO:0000256" key="8">
    <source>
        <dbReference type="RuleBase" id="RU003905"/>
    </source>
</evidence>
<gene>
    <name evidence="7 11" type="primary">rplC</name>
    <name evidence="11" type="ORF">LCB40_14260</name>
</gene>
<evidence type="ECO:0000256" key="1">
    <source>
        <dbReference type="ARBA" id="ARBA00006540"/>
    </source>
</evidence>
<dbReference type="FunFam" id="2.40.30.10:FF:000004">
    <property type="entry name" value="50S ribosomal protein L3"/>
    <property type="match status" value="1"/>
</dbReference>
<sequence length="212" mass="23050">MTKGILGRKVGMTQIFNKDGVLVPVTVVEATPNVVLQVKTVESDGYEAVQLGYQDKREVLSNKPEKGHAAKAETSPKRFIREIRGVELKDYEVGSEVTVDTFKEGDVVDVTGITRGHGYQGNIKRHHQSRGPETHGSRYHRIPGSMGSIINRVPKGKKLPGHMGVKKVTIENLVIEKVVADKNVLLVKGNVPGAKNSLIVVKSAAKAVKADK</sequence>
<keyword evidence="3 7" id="KW-0694">RNA-binding</keyword>
<dbReference type="NCBIfam" id="TIGR03625">
    <property type="entry name" value="L3_bact"/>
    <property type="match status" value="1"/>
</dbReference>
<dbReference type="InterPro" id="IPR000597">
    <property type="entry name" value="Ribosomal_uL3"/>
</dbReference>
<comment type="caution">
    <text evidence="11">The sequence shown here is derived from an EMBL/GenBank/DDBJ whole genome shotgun (WGS) entry which is preliminary data.</text>
</comment>
<dbReference type="AlphaFoldDB" id="A0A916QL42"/>
<evidence type="ECO:0000256" key="9">
    <source>
        <dbReference type="RuleBase" id="RU003906"/>
    </source>
</evidence>
<dbReference type="FunFam" id="3.30.160.810:FF:000002">
    <property type="entry name" value="50S ribosomal protein L3"/>
    <property type="match status" value="1"/>
</dbReference>